<gene>
    <name evidence="4" type="ORF">SPHA_15831</name>
</gene>
<dbReference type="EMBL" id="CAHIKZ030000554">
    <property type="protein sequence ID" value="CAE1226009.1"/>
    <property type="molecule type" value="Genomic_DNA"/>
</dbReference>
<protein>
    <recommendedName>
        <fullName evidence="6">Protein SAAL1</fullName>
    </recommendedName>
</protein>
<proteinExistence type="inferred from homology"/>
<evidence type="ECO:0008006" key="6">
    <source>
        <dbReference type="Google" id="ProtNLM"/>
    </source>
</evidence>
<dbReference type="Gene3D" id="1.25.10.10">
    <property type="entry name" value="Leucine-rich Repeat Variant"/>
    <property type="match status" value="1"/>
</dbReference>
<dbReference type="PANTHER" id="PTHR23424">
    <property type="entry name" value="SERUM AMYLOID A"/>
    <property type="match status" value="1"/>
</dbReference>
<keyword evidence="5" id="KW-1185">Reference proteome</keyword>
<dbReference type="PANTHER" id="PTHR23424:SF23">
    <property type="entry name" value="PROTEIN SAAL1"/>
    <property type="match status" value="1"/>
</dbReference>
<sequence>MEEKKAYEETSDSPLRWNPPMPSGFKEYEELVDADVIKGTAFSKQWLFTVLMKLIQEVDKQNESKNTENEFGVDVDEDLQDELCNLWDMSMNSDVVVFMREFKSVELLSAVIANSRAPRVTEICVGILGNLACNETVCREMSADQNFIHMVLLLLQNPDGLCLVQTFRLLYSCLGYEAGQSAWISAIKQQENEILEQIKFIMTSSTNVELLKNTGELVNILMDLDDVLCRRWSEASLLTSMFEAIKEIGYEPCPALEIYIHNFQLMSCTEKGAEALDSMSVQLQKLLMKYLIYLCDEPIVAVDIKAKYLAAVLSLISLIFLQNSKFDINAFYKGDMLPKCLLKILEALFPYIFHAVKILTPNKVPNRRHSVSVIEDLATFKKYRWDKDVSECEEALVILYSSLQAAVANFLWLIPETAVEDSVWSQILHYLDTECAELHLHYLVMIIQDLSHEVKSPVEYLKVVSDSNGLYRLHHIVVDSISHQMNKEPTSRHQTKSSVT</sequence>
<organism evidence="4 5">
    <name type="scientific">Acanthosepion pharaonis</name>
    <name type="common">Pharaoh cuttlefish</name>
    <name type="synonym">Sepia pharaonis</name>
    <dbReference type="NCBI Taxonomy" id="158019"/>
    <lineage>
        <taxon>Eukaryota</taxon>
        <taxon>Metazoa</taxon>
        <taxon>Spiralia</taxon>
        <taxon>Lophotrochozoa</taxon>
        <taxon>Mollusca</taxon>
        <taxon>Cephalopoda</taxon>
        <taxon>Coleoidea</taxon>
        <taxon>Decapodiformes</taxon>
        <taxon>Sepiida</taxon>
        <taxon>Sepiina</taxon>
        <taxon>Sepiidae</taxon>
        <taxon>Acanthosepion</taxon>
    </lineage>
</organism>
<dbReference type="InterPro" id="IPR016024">
    <property type="entry name" value="ARM-type_fold"/>
</dbReference>
<name>A0A812BGV2_ACAPH</name>
<dbReference type="OrthoDB" id="2156856at2759"/>
<comment type="subcellular location">
    <subcellularLocation>
        <location evidence="1">Nucleus</location>
    </subcellularLocation>
</comment>
<evidence type="ECO:0000256" key="2">
    <source>
        <dbReference type="ARBA" id="ARBA00023242"/>
    </source>
</evidence>
<evidence type="ECO:0000256" key="1">
    <source>
        <dbReference type="ARBA" id="ARBA00004123"/>
    </source>
</evidence>
<reference evidence="4" key="1">
    <citation type="submission" date="2021-01" db="EMBL/GenBank/DDBJ databases">
        <authorList>
            <person name="Li R."/>
            <person name="Bekaert M."/>
        </authorList>
    </citation>
    <scope>NUCLEOTIDE SEQUENCE</scope>
    <source>
        <strain evidence="4">Farmed</strain>
    </source>
</reference>
<dbReference type="InterPro" id="IPR052464">
    <property type="entry name" value="Synovial_Prolif_Regulator"/>
</dbReference>
<evidence type="ECO:0000313" key="4">
    <source>
        <dbReference type="EMBL" id="CAE1226009.1"/>
    </source>
</evidence>
<keyword evidence="2" id="KW-0539">Nucleus</keyword>
<evidence type="ECO:0000313" key="5">
    <source>
        <dbReference type="Proteomes" id="UP000597762"/>
    </source>
</evidence>
<accession>A0A812BGV2</accession>
<dbReference type="GO" id="GO:0005634">
    <property type="term" value="C:nucleus"/>
    <property type="evidence" value="ECO:0007669"/>
    <property type="project" value="UniProtKB-SubCell"/>
</dbReference>
<evidence type="ECO:0000256" key="3">
    <source>
        <dbReference type="ARBA" id="ARBA00038401"/>
    </source>
</evidence>
<comment type="caution">
    <text evidence="4">The sequence shown here is derived from an EMBL/GenBank/DDBJ whole genome shotgun (WGS) entry which is preliminary data.</text>
</comment>
<comment type="similarity">
    <text evidence="3">Belongs to the SAAL1 family.</text>
</comment>
<dbReference type="InterPro" id="IPR011989">
    <property type="entry name" value="ARM-like"/>
</dbReference>
<dbReference type="SUPFAM" id="SSF48371">
    <property type="entry name" value="ARM repeat"/>
    <property type="match status" value="1"/>
</dbReference>
<dbReference type="Proteomes" id="UP000597762">
    <property type="component" value="Unassembled WGS sequence"/>
</dbReference>
<dbReference type="AlphaFoldDB" id="A0A812BGV2"/>